<sequence>MGLYCGANIFLYHSYAATTLSSSPKAWLSRSYTSSFSSIYNNHHVEHASRSRVRIPRGREVFPVVFCRDTLAAGSEQTVRVTASKKKQHTEDDVDLKSWMHRHGLPPCKVELRERESKDGKHRSIHYVAASEDLQPGDIAFKVPNSLVVTLERVLGNETIAELLTTNKLSELACLALYLMYEKKQGKESFWHPFIRELDRQRGRGQLAVESPLLWSSEDLKYFTGSPMKDVVLERSAGIKREYEELDTVWFMAGSLFKQYPYDIPTEAFPFVIFKQAFVAVQSCVVHLQTGRTDPYPLKRNTFKISEQESMNSFDMVMENMQSAFTEMGGETSGKKNSWLLGSEIKNRVWTAKVHQAVIFPAMHLNGELTTWCVWSFDVLNKIAVEIEGQLLADLNLHSFCKMVELLASSEYIDDGVWMTVLRRTKGEPNQEELNLFEAMALVAESLTHPVMPSSILSMDNIDQ</sequence>
<keyword evidence="2" id="KW-1185">Reference proteome</keyword>
<comment type="caution">
    <text evidence="1">The sequence shown here is derived from an EMBL/GenBank/DDBJ whole genome shotgun (WGS) entry which is preliminary data.</text>
</comment>
<dbReference type="InterPro" id="IPR046341">
    <property type="entry name" value="SET_dom_sf"/>
</dbReference>
<dbReference type="GO" id="GO:0009570">
    <property type="term" value="C:chloroplast stroma"/>
    <property type="evidence" value="ECO:0007669"/>
    <property type="project" value="TreeGrafter"/>
</dbReference>
<organism evidence="1 2">
    <name type="scientific">Taxus chinensis</name>
    <name type="common">Chinese yew</name>
    <name type="synonym">Taxus wallichiana var. chinensis</name>
    <dbReference type="NCBI Taxonomy" id="29808"/>
    <lineage>
        <taxon>Eukaryota</taxon>
        <taxon>Viridiplantae</taxon>
        <taxon>Streptophyta</taxon>
        <taxon>Embryophyta</taxon>
        <taxon>Tracheophyta</taxon>
        <taxon>Spermatophyta</taxon>
        <taxon>Pinopsida</taxon>
        <taxon>Pinidae</taxon>
        <taxon>Conifers II</taxon>
        <taxon>Cupressales</taxon>
        <taxon>Taxaceae</taxon>
        <taxon>Taxus</taxon>
    </lineage>
</organism>
<gene>
    <name evidence="1" type="ORF">KI387_012275</name>
</gene>
<feature type="non-terminal residue" evidence="1">
    <location>
        <position position="464"/>
    </location>
</feature>
<dbReference type="PANTHER" id="PTHR13271:SF9">
    <property type="entry name" value="RUBISCO METHYLTRANSFERASE FAMILY PROTEIN"/>
    <property type="match status" value="1"/>
</dbReference>
<protein>
    <submittedName>
        <fullName evidence="1">Uncharacterized protein</fullName>
    </submittedName>
</protein>
<dbReference type="AlphaFoldDB" id="A0AA38CIG5"/>
<dbReference type="GO" id="GO:0016279">
    <property type="term" value="F:protein-lysine N-methyltransferase activity"/>
    <property type="evidence" value="ECO:0007669"/>
    <property type="project" value="TreeGrafter"/>
</dbReference>
<dbReference type="Proteomes" id="UP000824469">
    <property type="component" value="Unassembled WGS sequence"/>
</dbReference>
<dbReference type="EMBL" id="JAHRHJ020000009">
    <property type="protein sequence ID" value="KAH9300692.1"/>
    <property type="molecule type" value="Genomic_DNA"/>
</dbReference>
<dbReference type="PANTHER" id="PTHR13271">
    <property type="entry name" value="UNCHARACTERIZED PUTATIVE METHYLTRANSFERASE"/>
    <property type="match status" value="1"/>
</dbReference>
<proteinExistence type="predicted"/>
<dbReference type="InterPro" id="IPR050600">
    <property type="entry name" value="SETD3_SETD6_MTase"/>
</dbReference>
<evidence type="ECO:0000313" key="1">
    <source>
        <dbReference type="EMBL" id="KAH9300692.1"/>
    </source>
</evidence>
<evidence type="ECO:0000313" key="2">
    <source>
        <dbReference type="Proteomes" id="UP000824469"/>
    </source>
</evidence>
<dbReference type="SUPFAM" id="SSF82199">
    <property type="entry name" value="SET domain"/>
    <property type="match status" value="1"/>
</dbReference>
<reference evidence="1 2" key="1">
    <citation type="journal article" date="2021" name="Nat. Plants">
        <title>The Taxus genome provides insights into paclitaxel biosynthesis.</title>
        <authorList>
            <person name="Xiong X."/>
            <person name="Gou J."/>
            <person name="Liao Q."/>
            <person name="Li Y."/>
            <person name="Zhou Q."/>
            <person name="Bi G."/>
            <person name="Li C."/>
            <person name="Du R."/>
            <person name="Wang X."/>
            <person name="Sun T."/>
            <person name="Guo L."/>
            <person name="Liang H."/>
            <person name="Lu P."/>
            <person name="Wu Y."/>
            <person name="Zhang Z."/>
            <person name="Ro D.K."/>
            <person name="Shang Y."/>
            <person name="Huang S."/>
            <person name="Yan J."/>
        </authorList>
    </citation>
    <scope>NUCLEOTIDE SEQUENCE [LARGE SCALE GENOMIC DNA]</scope>
    <source>
        <strain evidence="1">Ta-2019</strain>
    </source>
</reference>
<accession>A0AA38CIG5</accession>
<dbReference type="Gene3D" id="3.90.1410.10">
    <property type="entry name" value="set domain protein methyltransferase, domain 1"/>
    <property type="match status" value="1"/>
</dbReference>
<name>A0AA38CIG5_TAXCH</name>